<accession>A0AAX7T2T5</accession>
<feature type="region of interest" description="Disordered" evidence="12">
    <location>
        <begin position="772"/>
        <end position="870"/>
    </location>
</feature>
<dbReference type="GO" id="GO:0007018">
    <property type="term" value="P:microtubule-based movement"/>
    <property type="evidence" value="ECO:0007669"/>
    <property type="project" value="InterPro"/>
</dbReference>
<evidence type="ECO:0000259" key="13">
    <source>
        <dbReference type="PROSITE" id="PS50067"/>
    </source>
</evidence>
<evidence type="ECO:0000256" key="2">
    <source>
        <dbReference type="ARBA" id="ARBA00022490"/>
    </source>
</evidence>
<keyword evidence="4 11" id="KW-0493">Microtubule</keyword>
<dbReference type="CDD" id="cd21787">
    <property type="entry name" value="RBD_KIF20A"/>
    <property type="match status" value="1"/>
</dbReference>
<keyword evidence="8 10" id="KW-0505">Motor protein</keyword>
<dbReference type="GO" id="GO:0090307">
    <property type="term" value="P:mitotic spindle assembly"/>
    <property type="evidence" value="ECO:0007669"/>
    <property type="project" value="TreeGrafter"/>
</dbReference>
<dbReference type="PANTHER" id="PTHR47970">
    <property type="entry name" value="KINESIN-LIKE PROTEIN KIF11"/>
    <property type="match status" value="1"/>
</dbReference>
<keyword evidence="6 10" id="KW-0067">ATP-binding</keyword>
<evidence type="ECO:0000256" key="3">
    <source>
        <dbReference type="ARBA" id="ARBA00022553"/>
    </source>
</evidence>
<keyword evidence="2" id="KW-0963">Cytoplasm</keyword>
<keyword evidence="15" id="KW-1185">Reference proteome</keyword>
<dbReference type="GO" id="GO:0008017">
    <property type="term" value="F:microtubule binding"/>
    <property type="evidence" value="ECO:0007669"/>
    <property type="project" value="InterPro"/>
</dbReference>
<dbReference type="Gene3D" id="3.40.850.10">
    <property type="entry name" value="Kinesin motor domain"/>
    <property type="match status" value="1"/>
</dbReference>
<gene>
    <name evidence="14" type="primary">KIF20A</name>
</gene>
<keyword evidence="9" id="KW-0206">Cytoskeleton</keyword>
<dbReference type="GO" id="GO:0005524">
    <property type="term" value="F:ATP binding"/>
    <property type="evidence" value="ECO:0007669"/>
    <property type="project" value="UniProtKB-UniRule"/>
</dbReference>
<proteinExistence type="inferred from homology"/>
<evidence type="ECO:0000256" key="11">
    <source>
        <dbReference type="RuleBase" id="RU000394"/>
    </source>
</evidence>
<dbReference type="Proteomes" id="UP000265100">
    <property type="component" value="Chromosome 10"/>
</dbReference>
<keyword evidence="5 10" id="KW-0547">Nucleotide-binding</keyword>
<dbReference type="PANTHER" id="PTHR47970:SF29">
    <property type="entry name" value="KINESIN FAMILY MEMBER 20B"/>
    <property type="match status" value="1"/>
</dbReference>
<keyword evidence="3" id="KW-0597">Phosphoprotein</keyword>
<dbReference type="SUPFAM" id="SSF52540">
    <property type="entry name" value="P-loop containing nucleoside triphosphate hydrolases"/>
    <property type="match status" value="1"/>
</dbReference>
<evidence type="ECO:0000313" key="14">
    <source>
        <dbReference type="Ensembl" id="ENSACLP00000051093.1"/>
    </source>
</evidence>
<evidence type="ECO:0000256" key="5">
    <source>
        <dbReference type="ARBA" id="ARBA00022741"/>
    </source>
</evidence>
<dbReference type="SMART" id="SM00129">
    <property type="entry name" value="KISc"/>
    <property type="match status" value="1"/>
</dbReference>
<feature type="domain" description="Kinesin motor" evidence="13">
    <location>
        <begin position="58"/>
        <end position="499"/>
    </location>
</feature>
<feature type="compositionally biased region" description="Low complexity" evidence="12">
    <location>
        <begin position="843"/>
        <end position="859"/>
    </location>
</feature>
<dbReference type="GO" id="GO:0051231">
    <property type="term" value="P:spindle elongation"/>
    <property type="evidence" value="ECO:0007669"/>
    <property type="project" value="TreeGrafter"/>
</dbReference>
<sequence>GMALSLSSPCGCPSDEEEMAVFESTAAEHGGLARPRLPEISVISPGLDTSCNEGATERVKVFLRIRPLTDTERSRGEEQGCVAIQDEETLLLKAPNDSQNMRAAERGITPSIHKFSFTKIFGPETAQQQFYESTMKAMINDVLRGENRLLYTYGVTNSGKTYTIQGSGREAGLLPRALVSLFRKLQGRLYGGMNLKPVLYQDVRQLSANEVKAEEIRRNSLLKEVNINMTFKGLTALLWNTFWDSGIGGLSATTTFGTQLEDTDSVYLEPDSLSHSGGEDLEEGVQFSIWVSFYEIYNEFLYDLLDASPSQQPRKRVTLRLSDDKQGNPYVKDLTWIQIRSAEEAWRILRVGRRNQSFASTHLNQNSSRSHSIFSLRVLHVHPGANSGQAMHISELTVCDLAGSERCKDQRNGERMKEANNINTSLLTLGRCIAALRHNQSNKYVLKLVPFRDSKLTRVLQGFFCGRGTSTMVVNINPCASIYDETLQALKFSAIATQVRNSFVHEYLSGWFSFASCVRSIKCALLQAIDVLKREVQRQREEKEVLEANVREQVVSEMMEVISRMQDGFSETLDAERALIEERYEDKINSLQKHLKKFYTQELKERDQEIEALSAALEEKKKANEAAPMTAPPGDSEGPRRSQRVSAQNELGRLRTELDQCRTELCTKTQGTLKMQLEVPGSAGTLTSAADRKLEEGQRNLRQLRLNLQRLGVDLQSGERACCRNTGGERLRHALTAADETLAKQGQILMELQNDLMLVKADLRRKAQTLAQTQSLPPQLPPSGFAAPSMPGSCKRRGCGAGAPSDPENRPPQKRQFFQSLFPSRTPTRKYNTRAAEDANLTPSSRILRSRQPSPLSSPVVTPRNLRGKY</sequence>
<reference evidence="14" key="4">
    <citation type="submission" date="2025-09" db="UniProtKB">
        <authorList>
            <consortium name="Ensembl"/>
        </authorList>
    </citation>
    <scope>IDENTIFICATION</scope>
</reference>
<dbReference type="InterPro" id="IPR019821">
    <property type="entry name" value="Kinesin_motor_CS"/>
</dbReference>
<dbReference type="PRINTS" id="PR00380">
    <property type="entry name" value="KINESINHEAVY"/>
</dbReference>
<dbReference type="GO" id="GO:0072686">
    <property type="term" value="C:mitotic spindle"/>
    <property type="evidence" value="ECO:0007669"/>
    <property type="project" value="TreeGrafter"/>
</dbReference>
<dbReference type="InterPro" id="IPR027417">
    <property type="entry name" value="P-loop_NTPase"/>
</dbReference>
<dbReference type="Pfam" id="PF00225">
    <property type="entry name" value="Kinesin"/>
    <property type="match status" value="1"/>
</dbReference>
<dbReference type="InterPro" id="IPR001752">
    <property type="entry name" value="Kinesin_motor_dom"/>
</dbReference>
<evidence type="ECO:0000256" key="12">
    <source>
        <dbReference type="SAM" id="MobiDB-lite"/>
    </source>
</evidence>
<keyword evidence="7" id="KW-0175">Coiled coil</keyword>
<organism evidence="14 15">
    <name type="scientific">Astatotilapia calliptera</name>
    <name type="common">Eastern happy</name>
    <name type="synonym">Chromis callipterus</name>
    <dbReference type="NCBI Taxonomy" id="8154"/>
    <lineage>
        <taxon>Eukaryota</taxon>
        <taxon>Metazoa</taxon>
        <taxon>Chordata</taxon>
        <taxon>Craniata</taxon>
        <taxon>Vertebrata</taxon>
        <taxon>Euteleostomi</taxon>
        <taxon>Actinopterygii</taxon>
        <taxon>Neopterygii</taxon>
        <taxon>Teleostei</taxon>
        <taxon>Neoteleostei</taxon>
        <taxon>Acanthomorphata</taxon>
        <taxon>Ovalentaria</taxon>
        <taxon>Cichlomorphae</taxon>
        <taxon>Cichliformes</taxon>
        <taxon>Cichlidae</taxon>
        <taxon>African cichlids</taxon>
        <taxon>Pseudocrenilabrinae</taxon>
        <taxon>Haplochromini</taxon>
        <taxon>Astatotilapia</taxon>
    </lineage>
</organism>
<dbReference type="PROSITE" id="PS00411">
    <property type="entry name" value="KINESIN_MOTOR_1"/>
    <property type="match status" value="1"/>
</dbReference>
<protein>
    <recommendedName>
        <fullName evidence="11">Kinesin-like protein</fullName>
    </recommendedName>
</protein>
<reference evidence="14" key="3">
    <citation type="submission" date="2025-08" db="UniProtKB">
        <authorList>
            <consortium name="Ensembl"/>
        </authorList>
    </citation>
    <scope>IDENTIFICATION</scope>
</reference>
<dbReference type="GO" id="GO:0005876">
    <property type="term" value="C:spindle microtubule"/>
    <property type="evidence" value="ECO:0007669"/>
    <property type="project" value="TreeGrafter"/>
</dbReference>
<name>A0AAX7T2T5_ASTCA</name>
<feature type="binding site" evidence="10">
    <location>
        <begin position="154"/>
        <end position="161"/>
    </location>
    <ligand>
        <name>ATP</name>
        <dbReference type="ChEBI" id="CHEBI:30616"/>
    </ligand>
</feature>
<evidence type="ECO:0000313" key="15">
    <source>
        <dbReference type="Proteomes" id="UP000265100"/>
    </source>
</evidence>
<evidence type="ECO:0000256" key="1">
    <source>
        <dbReference type="ARBA" id="ARBA00004186"/>
    </source>
</evidence>
<dbReference type="InterPro" id="IPR047149">
    <property type="entry name" value="KIF11-like"/>
</dbReference>
<dbReference type="GO" id="GO:0005634">
    <property type="term" value="C:nucleus"/>
    <property type="evidence" value="ECO:0007669"/>
    <property type="project" value="TreeGrafter"/>
</dbReference>
<evidence type="ECO:0000256" key="8">
    <source>
        <dbReference type="ARBA" id="ARBA00023175"/>
    </source>
</evidence>
<evidence type="ECO:0000256" key="7">
    <source>
        <dbReference type="ARBA" id="ARBA00023054"/>
    </source>
</evidence>
<dbReference type="GO" id="GO:0008574">
    <property type="term" value="F:plus-end-directed microtubule motor activity"/>
    <property type="evidence" value="ECO:0007669"/>
    <property type="project" value="TreeGrafter"/>
</dbReference>
<evidence type="ECO:0000256" key="9">
    <source>
        <dbReference type="ARBA" id="ARBA00023212"/>
    </source>
</evidence>
<dbReference type="InterPro" id="IPR036961">
    <property type="entry name" value="Kinesin_motor_dom_sf"/>
</dbReference>
<dbReference type="PROSITE" id="PS50067">
    <property type="entry name" value="KINESIN_MOTOR_2"/>
    <property type="match status" value="1"/>
</dbReference>
<evidence type="ECO:0000256" key="4">
    <source>
        <dbReference type="ARBA" id="ARBA00022701"/>
    </source>
</evidence>
<reference evidence="14 15" key="1">
    <citation type="submission" date="2018-05" db="EMBL/GenBank/DDBJ databases">
        <authorList>
            <person name="Datahose"/>
        </authorList>
    </citation>
    <scope>NUCLEOTIDE SEQUENCE</scope>
</reference>
<evidence type="ECO:0000256" key="10">
    <source>
        <dbReference type="PROSITE-ProRule" id="PRU00283"/>
    </source>
</evidence>
<comment type="subcellular location">
    <subcellularLocation>
        <location evidence="1">Cytoplasm</location>
        <location evidence="1">Cytoskeleton</location>
        <location evidence="1">Spindle</location>
    </subcellularLocation>
</comment>
<dbReference type="GeneTree" id="ENSGT00940000156931"/>
<dbReference type="AlphaFoldDB" id="A0AAX7T2T5"/>
<evidence type="ECO:0000256" key="6">
    <source>
        <dbReference type="ARBA" id="ARBA00022840"/>
    </source>
</evidence>
<comment type="similarity">
    <text evidence="10 11">Belongs to the TRAFAC class myosin-kinesin ATPase superfamily. Kinesin family.</text>
</comment>
<feature type="region of interest" description="Disordered" evidence="12">
    <location>
        <begin position="621"/>
        <end position="647"/>
    </location>
</feature>
<reference evidence="15" key="2">
    <citation type="submission" date="2023-03" db="EMBL/GenBank/DDBJ databases">
        <authorList>
            <consortium name="Wellcome Sanger Institute Data Sharing"/>
        </authorList>
    </citation>
    <scope>NUCLEOTIDE SEQUENCE [LARGE SCALE GENOMIC DNA]</scope>
</reference>
<dbReference type="Ensembl" id="ENSACLT00000048505.1">
    <property type="protein sequence ID" value="ENSACLP00000051093.1"/>
    <property type="gene ID" value="ENSACLG00000018065.2"/>
</dbReference>
<feature type="compositionally biased region" description="Polar residues" evidence="12">
    <location>
        <begin position="816"/>
        <end position="826"/>
    </location>
</feature>